<keyword evidence="2" id="KW-0472">Membrane</keyword>
<feature type="compositionally biased region" description="Low complexity" evidence="1">
    <location>
        <begin position="183"/>
        <end position="200"/>
    </location>
</feature>
<evidence type="ECO:0000256" key="1">
    <source>
        <dbReference type="SAM" id="MobiDB-lite"/>
    </source>
</evidence>
<feature type="region of interest" description="Disordered" evidence="1">
    <location>
        <begin position="76"/>
        <end position="136"/>
    </location>
</feature>
<feature type="domain" description="DUF2510" evidence="3">
    <location>
        <begin position="8"/>
        <end position="38"/>
    </location>
</feature>
<dbReference type="InterPro" id="IPR018929">
    <property type="entry name" value="DUF2510"/>
</dbReference>
<dbReference type="Pfam" id="PF10708">
    <property type="entry name" value="DUF2510"/>
    <property type="match status" value="1"/>
</dbReference>
<gene>
    <name evidence="4" type="ORF">UFOPK3046_01028</name>
</gene>
<reference evidence="4" key="1">
    <citation type="submission" date="2020-05" db="EMBL/GenBank/DDBJ databases">
        <authorList>
            <person name="Chiriac C."/>
            <person name="Salcher M."/>
            <person name="Ghai R."/>
            <person name="Kavagutti S V."/>
        </authorList>
    </citation>
    <scope>NUCLEOTIDE SEQUENCE</scope>
</reference>
<evidence type="ECO:0000256" key="2">
    <source>
        <dbReference type="SAM" id="Phobius"/>
    </source>
</evidence>
<accession>A0A6J6YJ97</accession>
<sequence length="360" mass="37571">MASNSMSAGWYPDHQDNAVDRWWDGREWTATTRPSGRSASESTTVVRPATDSYLADTTAQDGQHVAAEPAIPLSALAPPAGQPVDMNASTNSAGLHTGSEEPTGWIPVVSSIPAQDPWTQQQSVAPRHTDSAVTNQPAGFSPPPWLLGGLVGLVVLLVGAVAFFLATGSKNSTVVADVQPSTASTSTTTVPATTTTLPATTIPPAPPQTIIVEVPQRQTVRTLPVDPCVADPWKCEGDVVYGTSAPSGAPSTFDNDSAHNLATGWIVQFASFKASDPSASSAADNSVAALRAAGEDAFVLWSGDFGALTDGYWVVVNNLSFNSGEDAAGHCRAIGRYDKDGCLGRYLSFDSADRKMMVLP</sequence>
<dbReference type="AlphaFoldDB" id="A0A6J6YJ97"/>
<proteinExistence type="predicted"/>
<evidence type="ECO:0000313" key="4">
    <source>
        <dbReference type="EMBL" id="CAB4809129.1"/>
    </source>
</evidence>
<feature type="transmembrane region" description="Helical" evidence="2">
    <location>
        <begin position="145"/>
        <end position="166"/>
    </location>
</feature>
<dbReference type="EMBL" id="CAFAAQ010000084">
    <property type="protein sequence ID" value="CAB4809129.1"/>
    <property type="molecule type" value="Genomic_DNA"/>
</dbReference>
<keyword evidence="2" id="KW-1133">Transmembrane helix</keyword>
<protein>
    <submittedName>
        <fullName evidence="4">Unannotated protein</fullName>
    </submittedName>
</protein>
<feature type="region of interest" description="Disordered" evidence="1">
    <location>
        <begin position="183"/>
        <end position="206"/>
    </location>
</feature>
<name>A0A6J6YJ97_9ZZZZ</name>
<evidence type="ECO:0000259" key="3">
    <source>
        <dbReference type="Pfam" id="PF10708"/>
    </source>
</evidence>
<organism evidence="4">
    <name type="scientific">freshwater metagenome</name>
    <dbReference type="NCBI Taxonomy" id="449393"/>
    <lineage>
        <taxon>unclassified sequences</taxon>
        <taxon>metagenomes</taxon>
        <taxon>ecological metagenomes</taxon>
    </lineage>
</organism>
<keyword evidence="2" id="KW-0812">Transmembrane</keyword>